<evidence type="ECO:0000313" key="3">
    <source>
        <dbReference type="EMBL" id="CAI6337992.1"/>
    </source>
</evidence>
<sequence>MPPYGLPSYGIKTPQSFFNRQFSSYFGDPIVIEPDMDVRGMGVNHGYERNTGVGALPMYETKRGEKMWGRGRRWRWMGVGVVVLGVVGFVLGILVVLAGRERGVYGGQFLVKLNTSRVGQDIIRFERASSSAAAATRTATSRQLQSTAAPTQTTTLNPLDSLNPFSTASPLNPANPDNPLHSLAPAVDSLLGNLMDSVNDGLGDALDQIVEGLVDEVGVQDFYYLYLSGICEGNFGNGTGVNKDGVLVGKCVSWSDASASFHSSFKNVQSSIVVGLTNISVPLIADLTQGIGGVSSTLSGIRTALFAFLIIGLTTSLLTVLLAIPSVFFPDSRLLIITNVLVSDLACISSFVSAVLITTLVVVVPWAIGDLLAGVGVVMSRGETVLAFLWVKWGCCQIIAVYWTTVWFVEVRRSSFFRRTRTGDEIGNWKGILGEIRRDLKGAKEL</sequence>
<comment type="caution">
    <text evidence="3">The sequence shown here is derived from an EMBL/GenBank/DDBJ whole genome shotgun (WGS) entry which is preliminary data.</text>
</comment>
<dbReference type="PANTHER" id="PTHR28019">
    <property type="entry name" value="CELL MEMBRANE PROTEIN YLR413W-RELATED"/>
    <property type="match status" value="1"/>
</dbReference>
<keyword evidence="2" id="KW-1133">Transmembrane helix</keyword>
<feature type="transmembrane region" description="Helical" evidence="2">
    <location>
        <begin position="388"/>
        <end position="409"/>
    </location>
</feature>
<dbReference type="GO" id="GO:0005886">
    <property type="term" value="C:plasma membrane"/>
    <property type="evidence" value="ECO:0007669"/>
    <property type="project" value="InterPro"/>
</dbReference>
<evidence type="ECO:0000256" key="2">
    <source>
        <dbReference type="SAM" id="Phobius"/>
    </source>
</evidence>
<dbReference type="Pfam" id="PF06687">
    <property type="entry name" value="SUR7"/>
    <property type="match status" value="1"/>
</dbReference>
<dbReference type="Proteomes" id="UP001152607">
    <property type="component" value="Unassembled WGS sequence"/>
</dbReference>
<feature type="transmembrane region" description="Helical" evidence="2">
    <location>
        <begin position="305"/>
        <end position="329"/>
    </location>
</feature>
<proteinExistence type="predicted"/>
<dbReference type="GO" id="GO:0051285">
    <property type="term" value="C:cell cortex of cell tip"/>
    <property type="evidence" value="ECO:0007669"/>
    <property type="project" value="TreeGrafter"/>
</dbReference>
<evidence type="ECO:0000256" key="1">
    <source>
        <dbReference type="SAM" id="MobiDB-lite"/>
    </source>
</evidence>
<name>A0A9W4UN01_9PLEO</name>
<keyword evidence="2" id="KW-0472">Membrane</keyword>
<keyword evidence="2" id="KW-0812">Transmembrane</keyword>
<dbReference type="GO" id="GO:0031505">
    <property type="term" value="P:fungal-type cell wall organization"/>
    <property type="evidence" value="ECO:0007669"/>
    <property type="project" value="TreeGrafter"/>
</dbReference>
<dbReference type="AlphaFoldDB" id="A0A9W4UN01"/>
<dbReference type="PANTHER" id="PTHR28019:SF7">
    <property type="entry name" value="SUR7 PROTEIN"/>
    <property type="match status" value="1"/>
</dbReference>
<feature type="compositionally biased region" description="Polar residues" evidence="1">
    <location>
        <begin position="143"/>
        <end position="169"/>
    </location>
</feature>
<feature type="transmembrane region" description="Helical" evidence="2">
    <location>
        <begin position="341"/>
        <end position="368"/>
    </location>
</feature>
<dbReference type="InterPro" id="IPR009571">
    <property type="entry name" value="SUR7/Rim9-like_fungi"/>
</dbReference>
<dbReference type="EMBL" id="CAOQHR010000008">
    <property type="protein sequence ID" value="CAI6337992.1"/>
    <property type="molecule type" value="Genomic_DNA"/>
</dbReference>
<dbReference type="OrthoDB" id="4159154at2759"/>
<keyword evidence="4" id="KW-1185">Reference proteome</keyword>
<feature type="region of interest" description="Disordered" evidence="1">
    <location>
        <begin position="138"/>
        <end position="169"/>
    </location>
</feature>
<feature type="transmembrane region" description="Helical" evidence="2">
    <location>
        <begin position="76"/>
        <end position="98"/>
    </location>
</feature>
<accession>A0A9W4UN01</accession>
<protein>
    <submittedName>
        <fullName evidence="3">Uncharacterized protein</fullName>
    </submittedName>
</protein>
<dbReference type="InterPro" id="IPR052413">
    <property type="entry name" value="SUR7_domain"/>
</dbReference>
<reference evidence="3" key="1">
    <citation type="submission" date="2023-01" db="EMBL/GenBank/DDBJ databases">
        <authorList>
            <person name="Van Ghelder C."/>
            <person name="Rancurel C."/>
        </authorList>
    </citation>
    <scope>NUCLEOTIDE SEQUENCE</scope>
    <source>
        <strain evidence="3">CNCM I-4278</strain>
    </source>
</reference>
<evidence type="ECO:0000313" key="4">
    <source>
        <dbReference type="Proteomes" id="UP001152607"/>
    </source>
</evidence>
<organism evidence="3 4">
    <name type="scientific">Periconia digitata</name>
    <dbReference type="NCBI Taxonomy" id="1303443"/>
    <lineage>
        <taxon>Eukaryota</taxon>
        <taxon>Fungi</taxon>
        <taxon>Dikarya</taxon>
        <taxon>Ascomycota</taxon>
        <taxon>Pezizomycotina</taxon>
        <taxon>Dothideomycetes</taxon>
        <taxon>Pleosporomycetidae</taxon>
        <taxon>Pleosporales</taxon>
        <taxon>Massarineae</taxon>
        <taxon>Periconiaceae</taxon>
        <taxon>Periconia</taxon>
    </lineage>
</organism>
<gene>
    <name evidence="3" type="ORF">PDIGIT_LOCUS11112</name>
</gene>